<dbReference type="HOGENOM" id="CLU_1543435_0_0_6"/>
<keyword evidence="2" id="KW-1185">Reference proteome</keyword>
<dbReference type="eggNOG" id="COG5464">
    <property type="taxonomic scope" value="Bacteria"/>
</dbReference>
<name>H8YXG9_9GAMM</name>
<dbReference type="PANTHER" id="PTHR35586:SF1">
    <property type="entry name" value="SLL1691 PROTEIN"/>
    <property type="match status" value="1"/>
</dbReference>
<protein>
    <recommendedName>
        <fullName evidence="3">DUF4351 domain-containing protein</fullName>
    </recommendedName>
</protein>
<dbReference type="PANTHER" id="PTHR35586">
    <property type="entry name" value="SLL1691 PROTEIN"/>
    <property type="match status" value="1"/>
</dbReference>
<gene>
    <name evidence="1" type="ORF">Thi970DRAFT_00797</name>
</gene>
<organism evidence="1 2">
    <name type="scientific">Thiorhodovibrio frisius</name>
    <dbReference type="NCBI Taxonomy" id="631362"/>
    <lineage>
        <taxon>Bacteria</taxon>
        <taxon>Pseudomonadati</taxon>
        <taxon>Pseudomonadota</taxon>
        <taxon>Gammaproteobacteria</taxon>
        <taxon>Chromatiales</taxon>
        <taxon>Chromatiaceae</taxon>
        <taxon>Thiorhodovibrio</taxon>
    </lineage>
</organism>
<reference evidence="1 2" key="2">
    <citation type="submission" date="2011-11" db="EMBL/GenBank/DDBJ databases">
        <authorList>
            <consortium name="US DOE Joint Genome Institute"/>
            <person name="Lucas S."/>
            <person name="Han J."/>
            <person name="Lapidus A."/>
            <person name="Cheng J.-F."/>
            <person name="Goodwin L."/>
            <person name="Pitluck S."/>
            <person name="Peters L."/>
            <person name="Ovchinnikova G."/>
            <person name="Zhang X."/>
            <person name="Detter J.C."/>
            <person name="Han C."/>
            <person name="Tapia R."/>
            <person name="Land M."/>
            <person name="Hauser L."/>
            <person name="Kyrpides N."/>
            <person name="Ivanova N."/>
            <person name="Pagani I."/>
            <person name="Vogl K."/>
            <person name="Liu Z."/>
            <person name="Overmann J."/>
            <person name="Frigaard N.-U."/>
            <person name="Bryant D."/>
            <person name="Woyke T."/>
        </authorList>
    </citation>
    <scope>NUCLEOTIDE SEQUENCE [LARGE SCALE GENOMIC DNA]</scope>
    <source>
        <strain evidence="1 2">970</strain>
    </source>
</reference>
<accession>H8YXG9</accession>
<evidence type="ECO:0000313" key="1">
    <source>
        <dbReference type="EMBL" id="EIC23145.1"/>
    </source>
</evidence>
<reference evidence="2" key="1">
    <citation type="submission" date="2011-06" db="EMBL/GenBank/DDBJ databases">
        <authorList>
            <consortium name="US DOE Joint Genome Institute (JGI-PGF)"/>
            <person name="Lucas S."/>
            <person name="Han J."/>
            <person name="Lapidus A."/>
            <person name="Cheng J.-F."/>
            <person name="Goodwin L."/>
            <person name="Pitluck S."/>
            <person name="Peters L."/>
            <person name="Land M.L."/>
            <person name="Hauser L."/>
            <person name="Vogl K."/>
            <person name="Liu Z."/>
            <person name="Overmann J."/>
            <person name="Frigaard N.-U."/>
            <person name="Bryant D.A."/>
            <person name="Woyke T.J."/>
        </authorList>
    </citation>
    <scope>NUCLEOTIDE SEQUENCE [LARGE SCALE GENOMIC DNA]</scope>
    <source>
        <strain evidence="2">970</strain>
    </source>
</reference>
<proteinExistence type="predicted"/>
<evidence type="ECO:0000313" key="2">
    <source>
        <dbReference type="Proteomes" id="UP000002964"/>
    </source>
</evidence>
<dbReference type="STRING" id="631362.Thi970DRAFT_00797"/>
<evidence type="ECO:0008006" key="3">
    <source>
        <dbReference type="Google" id="ProtNLM"/>
    </source>
</evidence>
<sequence length="173" mass="20412">FRESLSLGSDTRVYLHFSYLAWPLFGLKARDYFDSPNLVARLNLPNMHYAPEEKVEVYAQAVRGLRTLEPDRERQIKYLDFVDIYANLDENERQHYQQDYAEEIETMSAFADRFIEQGMQQGEATILMMQLEEKFGSESIAAHRERIETAEPEKLLQWSRRILTAETPETIFH</sequence>
<dbReference type="EMBL" id="JH603168">
    <property type="protein sequence ID" value="EIC23145.1"/>
    <property type="molecule type" value="Genomic_DNA"/>
</dbReference>
<dbReference type="Proteomes" id="UP000002964">
    <property type="component" value="Unassembled WGS sequence"/>
</dbReference>
<feature type="non-terminal residue" evidence="1">
    <location>
        <position position="1"/>
    </location>
</feature>
<dbReference type="AlphaFoldDB" id="H8YXG9"/>